<dbReference type="Gene3D" id="3.40.190.290">
    <property type="match status" value="1"/>
</dbReference>
<gene>
    <name evidence="3" type="ORF">GGR46_001489</name>
</gene>
<reference evidence="3 4" key="1">
    <citation type="submission" date="2020-08" db="EMBL/GenBank/DDBJ databases">
        <title>Genomic Encyclopedia of Type Strains, Phase IV (KMG-IV): sequencing the most valuable type-strain genomes for metagenomic binning, comparative biology and taxonomic classification.</title>
        <authorList>
            <person name="Goeker M."/>
        </authorList>
    </citation>
    <scope>NUCLEOTIDE SEQUENCE [LARGE SCALE GENOMIC DNA]</scope>
    <source>
        <strain evidence="3 4">DSM 101806</strain>
    </source>
</reference>
<dbReference type="PANTHER" id="PTHR30537:SF3">
    <property type="entry name" value="TRANSCRIPTIONAL REGULATORY PROTEIN"/>
    <property type="match status" value="1"/>
</dbReference>
<dbReference type="Proteomes" id="UP000557392">
    <property type="component" value="Unassembled WGS sequence"/>
</dbReference>
<evidence type="ECO:0000313" key="4">
    <source>
        <dbReference type="Proteomes" id="UP000557392"/>
    </source>
</evidence>
<dbReference type="InterPro" id="IPR058163">
    <property type="entry name" value="LysR-type_TF_proteobact-type"/>
</dbReference>
<dbReference type="PANTHER" id="PTHR30537">
    <property type="entry name" value="HTH-TYPE TRANSCRIPTIONAL REGULATOR"/>
    <property type="match status" value="1"/>
</dbReference>
<dbReference type="Pfam" id="PF03466">
    <property type="entry name" value="LysR_substrate"/>
    <property type="match status" value="1"/>
</dbReference>
<dbReference type="GO" id="GO:0006351">
    <property type="term" value="P:DNA-templated transcription"/>
    <property type="evidence" value="ECO:0007669"/>
    <property type="project" value="TreeGrafter"/>
</dbReference>
<dbReference type="GO" id="GO:0043565">
    <property type="term" value="F:sequence-specific DNA binding"/>
    <property type="evidence" value="ECO:0007669"/>
    <property type="project" value="TreeGrafter"/>
</dbReference>
<dbReference type="SUPFAM" id="SSF53850">
    <property type="entry name" value="Periplasmic binding protein-like II"/>
    <property type="match status" value="1"/>
</dbReference>
<keyword evidence="4" id="KW-1185">Reference proteome</keyword>
<dbReference type="GO" id="GO:0003700">
    <property type="term" value="F:DNA-binding transcription factor activity"/>
    <property type="evidence" value="ECO:0007669"/>
    <property type="project" value="TreeGrafter"/>
</dbReference>
<keyword evidence="3" id="KW-0238">DNA-binding</keyword>
<comment type="similarity">
    <text evidence="1">Belongs to the LysR transcriptional regulatory family.</text>
</comment>
<evidence type="ECO:0000259" key="2">
    <source>
        <dbReference type="Pfam" id="PF03466"/>
    </source>
</evidence>
<evidence type="ECO:0000313" key="3">
    <source>
        <dbReference type="EMBL" id="MBB4097956.1"/>
    </source>
</evidence>
<proteinExistence type="inferred from homology"/>
<name>A0A7W6NWS6_9SPHN</name>
<dbReference type="AlphaFoldDB" id="A0A7W6NWS6"/>
<protein>
    <submittedName>
        <fullName evidence="3">DNA-binding transcriptional LysR family regulator</fullName>
    </submittedName>
</protein>
<dbReference type="EMBL" id="JACIEH010000001">
    <property type="protein sequence ID" value="MBB4097956.1"/>
    <property type="molecule type" value="Genomic_DNA"/>
</dbReference>
<accession>A0A7W6NWS6</accession>
<sequence>MLRLSTSDWFASRVLAAPLAKFAQMHPNLTIELIADFRLSSLHRREADLVFRFAEFDEADVLQRRFCLIDYRAYVGAGYLALNGDPEESTDGAGHNLIGMDTAFAGAADMKWLLTRWPRARLAFRSNNRESQASACAQNLGIAVLPRLIGEALDLCRLEHLSPPDRNVWLGYHRDLRSSRRLKALVEHLTHEIGTRI</sequence>
<organism evidence="3 4">
    <name type="scientific">Sphingomonas kyeonggiensis</name>
    <dbReference type="NCBI Taxonomy" id="1268553"/>
    <lineage>
        <taxon>Bacteria</taxon>
        <taxon>Pseudomonadati</taxon>
        <taxon>Pseudomonadota</taxon>
        <taxon>Alphaproteobacteria</taxon>
        <taxon>Sphingomonadales</taxon>
        <taxon>Sphingomonadaceae</taxon>
        <taxon>Sphingomonas</taxon>
    </lineage>
</organism>
<dbReference type="InterPro" id="IPR005119">
    <property type="entry name" value="LysR_subst-bd"/>
</dbReference>
<evidence type="ECO:0000256" key="1">
    <source>
        <dbReference type="ARBA" id="ARBA00009437"/>
    </source>
</evidence>
<feature type="domain" description="LysR substrate-binding" evidence="2">
    <location>
        <begin position="2"/>
        <end position="191"/>
    </location>
</feature>
<dbReference type="RefSeq" id="WP_343058064.1">
    <property type="nucleotide sequence ID" value="NZ_JACIEH010000001.1"/>
</dbReference>
<comment type="caution">
    <text evidence="3">The sequence shown here is derived from an EMBL/GenBank/DDBJ whole genome shotgun (WGS) entry which is preliminary data.</text>
</comment>